<sequence>MTDRPTAQLSRRSLLAAAAALSAPAIARAATFPDRPIRLICPWTAGGSTDLQMRAIAEAAGKILGQPMVVENRPGAGGTLGAVALLQARPDGYTLAQLPITVFRYPFMQATPQWNPLTDFTFISHITGYLFGVVVRADSPFRTFPDLIAWAKANPGKLTYGTPGVGSTLHITMEQIALKAGVEFLHVPFRGVAENQTALLAGTVMASADSSGWAQLVRDGKLRLLVTWGAERAKSFPDVPTLKELGYDIVSASPYGFGGPKGMDPPVVRTLDEAFRRAIDDPGHLSILERFDMQPWYLSSAEYAAFAAQLTENEKTMVQRLGLRL</sequence>
<dbReference type="EMBL" id="CP076448">
    <property type="protein sequence ID" value="QXM25763.1"/>
    <property type="molecule type" value="Genomic_DNA"/>
</dbReference>
<evidence type="ECO:0000256" key="2">
    <source>
        <dbReference type="SAM" id="SignalP"/>
    </source>
</evidence>
<comment type="similarity">
    <text evidence="1">Belongs to the UPF0065 (bug) family.</text>
</comment>
<dbReference type="PROSITE" id="PS51318">
    <property type="entry name" value="TAT"/>
    <property type="match status" value="1"/>
</dbReference>
<evidence type="ECO:0000313" key="4">
    <source>
        <dbReference type="Proteomes" id="UP000694001"/>
    </source>
</evidence>
<feature type="signal peptide" evidence="2">
    <location>
        <begin position="1"/>
        <end position="29"/>
    </location>
</feature>
<protein>
    <submittedName>
        <fullName evidence="3">Tripartite tricarboxylate transporter substrate binding protein</fullName>
    </submittedName>
</protein>
<proteinExistence type="inferred from homology"/>
<dbReference type="AlphaFoldDB" id="A0A975YKR3"/>
<name>A0A975YKR3_9PROT</name>
<accession>A0A975YKR3</accession>
<dbReference type="Proteomes" id="UP000694001">
    <property type="component" value="Chromosome"/>
</dbReference>
<dbReference type="InterPro" id="IPR006311">
    <property type="entry name" value="TAT_signal"/>
</dbReference>
<dbReference type="PANTHER" id="PTHR42928:SF5">
    <property type="entry name" value="BLR1237 PROTEIN"/>
    <property type="match status" value="1"/>
</dbReference>
<dbReference type="Pfam" id="PF03401">
    <property type="entry name" value="TctC"/>
    <property type="match status" value="1"/>
</dbReference>
<evidence type="ECO:0000313" key="3">
    <source>
        <dbReference type="EMBL" id="QXM25763.1"/>
    </source>
</evidence>
<feature type="chain" id="PRO_5037194937" evidence="2">
    <location>
        <begin position="30"/>
        <end position="325"/>
    </location>
</feature>
<organism evidence="3 4">
    <name type="scientific">Elioraea tepida</name>
    <dbReference type="NCBI Taxonomy" id="2843330"/>
    <lineage>
        <taxon>Bacteria</taxon>
        <taxon>Pseudomonadati</taxon>
        <taxon>Pseudomonadota</taxon>
        <taxon>Alphaproteobacteria</taxon>
        <taxon>Acetobacterales</taxon>
        <taxon>Elioraeaceae</taxon>
        <taxon>Elioraea</taxon>
    </lineage>
</organism>
<dbReference type="CDD" id="cd07012">
    <property type="entry name" value="PBP2_Bug_TTT"/>
    <property type="match status" value="1"/>
</dbReference>
<keyword evidence="2" id="KW-0732">Signal</keyword>
<dbReference type="RefSeq" id="WP_218286815.1">
    <property type="nucleotide sequence ID" value="NZ_CP076448.1"/>
</dbReference>
<dbReference type="InterPro" id="IPR005064">
    <property type="entry name" value="BUG"/>
</dbReference>
<dbReference type="PIRSF" id="PIRSF017082">
    <property type="entry name" value="YflP"/>
    <property type="match status" value="1"/>
</dbReference>
<gene>
    <name evidence="3" type="ORF">KO353_06045</name>
</gene>
<dbReference type="KEGG" id="elio:KO353_06045"/>
<evidence type="ECO:0000256" key="1">
    <source>
        <dbReference type="ARBA" id="ARBA00006987"/>
    </source>
</evidence>
<reference evidence="3" key="1">
    <citation type="submission" date="2021-06" db="EMBL/GenBank/DDBJ databases">
        <title>Elioraea tepida, sp. nov., a moderately thermophilic aerobic anoxygenic phototrophic bacterium isolated from an alkaline siliceous hot spring mat community in Yellowstone National Park, WY, USA.</title>
        <authorList>
            <person name="Saini M.K."/>
            <person name="Yoshida S."/>
            <person name="Sebastian A."/>
            <person name="Hirose S."/>
            <person name="Hara E."/>
            <person name="Tamaki H."/>
            <person name="Soulier N.T."/>
            <person name="Albert I."/>
            <person name="Hanada S."/>
            <person name="Bryant D.A."/>
            <person name="Tank M."/>
        </authorList>
    </citation>
    <scope>NUCLEOTIDE SEQUENCE</scope>
    <source>
        <strain evidence="3">MS-P2</strain>
    </source>
</reference>
<dbReference type="PANTHER" id="PTHR42928">
    <property type="entry name" value="TRICARBOXYLATE-BINDING PROTEIN"/>
    <property type="match status" value="1"/>
</dbReference>
<keyword evidence="4" id="KW-1185">Reference proteome</keyword>